<dbReference type="OrthoDB" id="848790at2"/>
<evidence type="ECO:0000313" key="3">
    <source>
        <dbReference type="Proteomes" id="UP000304900"/>
    </source>
</evidence>
<dbReference type="EMBL" id="SZVO01000001">
    <property type="protein sequence ID" value="TKT94352.1"/>
    <property type="molecule type" value="Genomic_DNA"/>
</dbReference>
<accession>A0A4U6D9Y2</accession>
<gene>
    <name evidence="2" type="ORF">FDK13_00265</name>
</gene>
<evidence type="ECO:0000313" key="2">
    <source>
        <dbReference type="EMBL" id="TKT94352.1"/>
    </source>
</evidence>
<sequence>MVLGNIFSGNVLGQSLPKGKFLSDSIEVGKPFFYALSFRHAPKTEVFFPDTTYNFSTFEVLSKKNFTSSTDQKGSLDSAVYQLVTFNITPGQTLKIPVFVFNGKDCTSVFTTTDSIFLRKSNFKGTTDRTSLKPEVGLLPLRNEFNFSIFIGFLTLAIGVAGSVYWLFGSDIYKQWQLFKLQRRHMEYNRTYNRLLKNAREHNDIKDAEKAIIVWKNYLERLEKKPFATYTTREIMDNMPDEGLAIALKNMDGIIYGQGKSKEMDKSLEVLKMGAMRLYRNKRRQILENNLPSEI</sequence>
<name>A0A4U6D9Y2_9BACT</name>
<proteinExistence type="predicted"/>
<keyword evidence="1" id="KW-0812">Transmembrane</keyword>
<dbReference type="Proteomes" id="UP000304900">
    <property type="component" value="Unassembled WGS sequence"/>
</dbReference>
<organism evidence="2 3">
    <name type="scientific">Dyadobacter frigoris</name>
    <dbReference type="NCBI Taxonomy" id="2576211"/>
    <lineage>
        <taxon>Bacteria</taxon>
        <taxon>Pseudomonadati</taxon>
        <taxon>Bacteroidota</taxon>
        <taxon>Cytophagia</taxon>
        <taxon>Cytophagales</taxon>
        <taxon>Spirosomataceae</taxon>
        <taxon>Dyadobacter</taxon>
    </lineage>
</organism>
<feature type="transmembrane region" description="Helical" evidence="1">
    <location>
        <begin position="147"/>
        <end position="168"/>
    </location>
</feature>
<reference evidence="2 3" key="1">
    <citation type="submission" date="2019-05" db="EMBL/GenBank/DDBJ databases">
        <title>Dyadobacter AR-3-8 sp. nov., isolated from arctic soil.</title>
        <authorList>
            <person name="Chaudhary D.K."/>
        </authorList>
    </citation>
    <scope>NUCLEOTIDE SEQUENCE [LARGE SCALE GENOMIC DNA]</scope>
    <source>
        <strain evidence="2 3">AR-3-8</strain>
    </source>
</reference>
<protein>
    <submittedName>
        <fullName evidence="2">Uncharacterized protein</fullName>
    </submittedName>
</protein>
<keyword evidence="3" id="KW-1185">Reference proteome</keyword>
<keyword evidence="1" id="KW-0472">Membrane</keyword>
<evidence type="ECO:0000256" key="1">
    <source>
        <dbReference type="SAM" id="Phobius"/>
    </source>
</evidence>
<comment type="caution">
    <text evidence="2">The sequence shown here is derived from an EMBL/GenBank/DDBJ whole genome shotgun (WGS) entry which is preliminary data.</text>
</comment>
<keyword evidence="1" id="KW-1133">Transmembrane helix</keyword>
<dbReference type="AlphaFoldDB" id="A0A4U6D9Y2"/>